<dbReference type="SUPFAM" id="SSF55753">
    <property type="entry name" value="Actin depolymerizing proteins"/>
    <property type="match status" value="1"/>
</dbReference>
<protein>
    <submittedName>
        <fullName evidence="3">Adseverin-like</fullName>
    </submittedName>
</protein>
<keyword evidence="1" id="KW-0677">Repeat</keyword>
<dbReference type="InterPro" id="IPR029006">
    <property type="entry name" value="ADF-H/Gelsolin-like_dom_sf"/>
</dbReference>
<dbReference type="PANTHER" id="PTHR11977">
    <property type="entry name" value="VILLIN"/>
    <property type="match status" value="1"/>
</dbReference>
<accession>A0ABM1EJD9</accession>
<dbReference type="PRINTS" id="PR00597">
    <property type="entry name" value="GELSOLIN"/>
</dbReference>
<dbReference type="Gene3D" id="3.40.20.10">
    <property type="entry name" value="Severin"/>
    <property type="match status" value="1"/>
</dbReference>
<evidence type="ECO:0000313" key="2">
    <source>
        <dbReference type="Proteomes" id="UP000695022"/>
    </source>
</evidence>
<keyword evidence="2" id="KW-1185">Reference proteome</keyword>
<name>A0ABM1EJD9_PRICU</name>
<gene>
    <name evidence="3" type="primary">LOC106812841</name>
</gene>
<dbReference type="InterPro" id="IPR036180">
    <property type="entry name" value="Gelsolin-like_dom_sf"/>
</dbReference>
<dbReference type="SUPFAM" id="SSF82754">
    <property type="entry name" value="C-terminal, gelsolin-like domain of Sec23/24"/>
    <property type="match status" value="1"/>
</dbReference>
<reference evidence="3" key="1">
    <citation type="submission" date="2025-08" db="UniProtKB">
        <authorList>
            <consortium name="RefSeq"/>
        </authorList>
    </citation>
    <scope>IDENTIFICATION</scope>
</reference>
<sequence>MWIPVVRVVEGGEPPVFKQFFREWPEEGTSYENIAPTSPISHVGGVAHVEQTTFDASTLHDPSKQTDSQWCPDNGSGDIKIWVVKEDLELGEYPEHAYGMFFGGDCYVMLYTYNDERGKENYIVYFWQVSQKEREGGERGRQVLHYS</sequence>
<evidence type="ECO:0000256" key="1">
    <source>
        <dbReference type="ARBA" id="ARBA00022737"/>
    </source>
</evidence>
<proteinExistence type="predicted"/>
<evidence type="ECO:0000313" key="3">
    <source>
        <dbReference type="RefSeq" id="XP_014672310.1"/>
    </source>
</evidence>
<dbReference type="GeneID" id="106812841"/>
<dbReference type="InterPro" id="IPR007122">
    <property type="entry name" value="Villin/Gelsolin"/>
</dbReference>
<dbReference type="Proteomes" id="UP000695022">
    <property type="component" value="Unplaced"/>
</dbReference>
<dbReference type="PANTHER" id="PTHR11977:SF123">
    <property type="entry name" value="GELSOLIN"/>
    <property type="match status" value="1"/>
</dbReference>
<dbReference type="RefSeq" id="XP_014672310.1">
    <property type="nucleotide sequence ID" value="XM_014816824.1"/>
</dbReference>
<organism evidence="2 3">
    <name type="scientific">Priapulus caudatus</name>
    <name type="common">Priapulid worm</name>
    <dbReference type="NCBI Taxonomy" id="37621"/>
    <lineage>
        <taxon>Eukaryota</taxon>
        <taxon>Metazoa</taxon>
        <taxon>Ecdysozoa</taxon>
        <taxon>Scalidophora</taxon>
        <taxon>Priapulida</taxon>
        <taxon>Priapulimorpha</taxon>
        <taxon>Priapulimorphida</taxon>
        <taxon>Priapulidae</taxon>
        <taxon>Priapulus</taxon>
    </lineage>
</organism>